<dbReference type="GO" id="GO:0008270">
    <property type="term" value="F:zinc ion binding"/>
    <property type="evidence" value="ECO:0007669"/>
    <property type="project" value="UniProtKB-KW"/>
</dbReference>
<keyword evidence="8" id="KW-0862">Zinc</keyword>
<dbReference type="PROSITE" id="PS51873">
    <property type="entry name" value="TRIAD"/>
    <property type="match status" value="1"/>
</dbReference>
<keyword evidence="7" id="KW-0833">Ubl conjugation pathway</keyword>
<dbReference type="Gene3D" id="3.30.40.10">
    <property type="entry name" value="Zinc/RING finger domain, C3HC4 (zinc finger)"/>
    <property type="match status" value="1"/>
</dbReference>
<dbReference type="SUPFAM" id="SSF57850">
    <property type="entry name" value="RING/U-box"/>
    <property type="match status" value="3"/>
</dbReference>
<evidence type="ECO:0000259" key="11">
    <source>
        <dbReference type="PROSITE" id="PS50089"/>
    </source>
</evidence>
<evidence type="ECO:0000256" key="3">
    <source>
        <dbReference type="ARBA" id="ARBA00022679"/>
    </source>
</evidence>
<evidence type="ECO:0000256" key="5">
    <source>
        <dbReference type="ARBA" id="ARBA00022737"/>
    </source>
</evidence>
<protein>
    <recommendedName>
        <fullName evidence="2">RBR-type E3 ubiquitin transferase</fullName>
        <ecNumber evidence="2">2.3.2.31</ecNumber>
    </recommendedName>
</protein>
<gene>
    <name evidence="13" type="ORF">JKP88DRAFT_271652</name>
</gene>
<keyword evidence="5" id="KW-0677">Repeat</keyword>
<evidence type="ECO:0000256" key="8">
    <source>
        <dbReference type="ARBA" id="ARBA00022833"/>
    </source>
</evidence>
<dbReference type="EMBL" id="JAFCMP010000056">
    <property type="protein sequence ID" value="KAG5189212.1"/>
    <property type="molecule type" value="Genomic_DNA"/>
</dbReference>
<keyword evidence="4" id="KW-0479">Metal-binding</keyword>
<dbReference type="InterPro" id="IPR031127">
    <property type="entry name" value="E3_UB_ligase_RBR"/>
</dbReference>
<comment type="caution">
    <text evidence="13">The sequence shown here is derived from an EMBL/GenBank/DDBJ whole genome shotgun (WGS) entry which is preliminary data.</text>
</comment>
<dbReference type="InterPro" id="IPR001841">
    <property type="entry name" value="Znf_RING"/>
</dbReference>
<name>A0A835Z7M6_9STRA</name>
<evidence type="ECO:0000259" key="12">
    <source>
        <dbReference type="PROSITE" id="PS51873"/>
    </source>
</evidence>
<dbReference type="InterPro" id="IPR044066">
    <property type="entry name" value="TRIAD_supradom"/>
</dbReference>
<accession>A0A835Z7M6</accession>
<dbReference type="InterPro" id="IPR002867">
    <property type="entry name" value="IBR_dom"/>
</dbReference>
<keyword evidence="10" id="KW-0175">Coiled coil</keyword>
<evidence type="ECO:0000256" key="4">
    <source>
        <dbReference type="ARBA" id="ARBA00022723"/>
    </source>
</evidence>
<feature type="coiled-coil region" evidence="10">
    <location>
        <begin position="408"/>
        <end position="435"/>
    </location>
</feature>
<dbReference type="GO" id="GO:0061630">
    <property type="term" value="F:ubiquitin protein ligase activity"/>
    <property type="evidence" value="ECO:0007669"/>
    <property type="project" value="UniProtKB-EC"/>
</dbReference>
<dbReference type="SMART" id="SM00647">
    <property type="entry name" value="IBR"/>
    <property type="match status" value="2"/>
</dbReference>
<evidence type="ECO:0000256" key="10">
    <source>
        <dbReference type="SAM" id="Coils"/>
    </source>
</evidence>
<dbReference type="AlphaFoldDB" id="A0A835Z7M6"/>
<proteinExistence type="predicted"/>
<evidence type="ECO:0000256" key="9">
    <source>
        <dbReference type="PROSITE-ProRule" id="PRU00175"/>
    </source>
</evidence>
<dbReference type="InterPro" id="IPR013083">
    <property type="entry name" value="Znf_RING/FYVE/PHD"/>
</dbReference>
<dbReference type="InterPro" id="IPR045840">
    <property type="entry name" value="Ariadne"/>
</dbReference>
<organism evidence="13 14">
    <name type="scientific">Tribonema minus</name>
    <dbReference type="NCBI Taxonomy" id="303371"/>
    <lineage>
        <taxon>Eukaryota</taxon>
        <taxon>Sar</taxon>
        <taxon>Stramenopiles</taxon>
        <taxon>Ochrophyta</taxon>
        <taxon>PX clade</taxon>
        <taxon>Xanthophyceae</taxon>
        <taxon>Tribonematales</taxon>
        <taxon>Tribonemataceae</taxon>
        <taxon>Tribonema</taxon>
    </lineage>
</organism>
<keyword evidence="14" id="KW-1185">Reference proteome</keyword>
<feature type="domain" description="RING-type" evidence="12">
    <location>
        <begin position="102"/>
        <end position="310"/>
    </location>
</feature>
<dbReference type="PROSITE" id="PS50089">
    <property type="entry name" value="ZF_RING_2"/>
    <property type="match status" value="1"/>
</dbReference>
<sequence>MVLSESDVRALMDAVVDDTAAVVSVPRGAAAALLRFFRWNQESLYDRFYADPDSVTAKVGIGGAGKGMSRIGGAAAAAAAAPPPRGAEEGAGGVAAAAAAGALLRCRICCDDVEDALALPCAHFFCEECWGGFLRNALASGPPCVYTTCPEHKCPQIVTEDVFRAHLSAQELARYRDFALRSFVDTNRRLRFCPGPGCARVARAPRSCTRVKCPCGECFCFKCGDEAHEPVACAELRRWREKCSNESETANWLLANTKMCPKCDTRIEKNQGCNHMTCRQCKYEFCWICMGIWAEHGTNTGGYYKCNKFVDKSMEGMSDAARAKAELERYLHFYKRFQGHALGQAFAETQMESRTEARMLELLENQESGSSGWIDVQFLRTAVEQLIECRRALKYTYVYGYYLTDPAQKRQRDLFENHQENLEKFTERLSELSEKPLETIDRAEVINYTRVTDKFLRSLTQCVRDGLCRVDGSDAGAGGDP</sequence>
<reference evidence="13" key="1">
    <citation type="submission" date="2021-02" db="EMBL/GenBank/DDBJ databases">
        <title>First Annotated Genome of the Yellow-green Alga Tribonema minus.</title>
        <authorList>
            <person name="Mahan K.M."/>
        </authorList>
    </citation>
    <scope>NUCLEOTIDE SEQUENCE</scope>
    <source>
        <strain evidence="13">UTEX B ZZ1240</strain>
    </source>
</reference>
<feature type="domain" description="RING-type" evidence="11">
    <location>
        <begin position="106"/>
        <end position="153"/>
    </location>
</feature>
<dbReference type="Pfam" id="PF01485">
    <property type="entry name" value="IBR"/>
    <property type="match status" value="1"/>
</dbReference>
<evidence type="ECO:0000256" key="2">
    <source>
        <dbReference type="ARBA" id="ARBA00012251"/>
    </source>
</evidence>
<dbReference type="PANTHER" id="PTHR11685">
    <property type="entry name" value="RBR FAMILY RING FINGER AND IBR DOMAIN-CONTAINING"/>
    <property type="match status" value="1"/>
</dbReference>
<dbReference type="Pfam" id="PF19422">
    <property type="entry name" value="Ariadne"/>
    <property type="match status" value="1"/>
</dbReference>
<evidence type="ECO:0000256" key="1">
    <source>
        <dbReference type="ARBA" id="ARBA00001798"/>
    </source>
</evidence>
<dbReference type="InterPro" id="IPR048962">
    <property type="entry name" value="ARIH1-like_UBL"/>
</dbReference>
<dbReference type="Gene3D" id="1.20.120.1750">
    <property type="match status" value="1"/>
</dbReference>
<evidence type="ECO:0000256" key="7">
    <source>
        <dbReference type="ARBA" id="ARBA00022786"/>
    </source>
</evidence>
<dbReference type="Pfam" id="PF22191">
    <property type="entry name" value="IBR_1"/>
    <property type="match status" value="1"/>
</dbReference>
<keyword evidence="3" id="KW-0808">Transferase</keyword>
<dbReference type="Pfam" id="PF21235">
    <property type="entry name" value="UBA_ARI1"/>
    <property type="match status" value="1"/>
</dbReference>
<dbReference type="EC" id="2.3.2.31" evidence="2"/>
<dbReference type="FunFam" id="1.20.120.1750:FF:000002">
    <property type="entry name" value="RBR-type E3 ubiquitin transferase"/>
    <property type="match status" value="1"/>
</dbReference>
<evidence type="ECO:0000256" key="6">
    <source>
        <dbReference type="ARBA" id="ARBA00022771"/>
    </source>
</evidence>
<keyword evidence="6 9" id="KW-0863">Zinc-finger</keyword>
<evidence type="ECO:0000313" key="14">
    <source>
        <dbReference type="Proteomes" id="UP000664859"/>
    </source>
</evidence>
<evidence type="ECO:0000313" key="13">
    <source>
        <dbReference type="EMBL" id="KAG5189212.1"/>
    </source>
</evidence>
<dbReference type="OrthoDB" id="10009520at2759"/>
<comment type="catalytic activity">
    <reaction evidence="1">
        <text>[E2 ubiquitin-conjugating enzyme]-S-ubiquitinyl-L-cysteine + [acceptor protein]-L-lysine = [E2 ubiquitin-conjugating enzyme]-L-cysteine + [acceptor protein]-N(6)-ubiquitinyl-L-lysine.</text>
        <dbReference type="EC" id="2.3.2.31"/>
    </reaction>
</comment>
<dbReference type="Proteomes" id="UP000664859">
    <property type="component" value="Unassembled WGS sequence"/>
</dbReference>
<dbReference type="GO" id="GO:0016567">
    <property type="term" value="P:protein ubiquitination"/>
    <property type="evidence" value="ECO:0007669"/>
    <property type="project" value="InterPro"/>
</dbReference>